<keyword evidence="2" id="KW-1185">Reference proteome</keyword>
<accession>A0A1R1YNI3</accession>
<comment type="caution">
    <text evidence="1">The sequence shown here is derived from an EMBL/GenBank/DDBJ whole genome shotgun (WGS) entry which is preliminary data.</text>
</comment>
<sequence length="67" mass="7594">MGAVELTRDTARIQCLRQPPELLCLSRYFNQIALVAQHMLGLFAIALQCAEVRVHIIDQPFDTHICT</sequence>
<dbReference type="AlphaFoldDB" id="A0A1R1YNI3"/>
<gene>
    <name evidence="1" type="ORF">AYI69_g2046</name>
</gene>
<dbReference type="EMBL" id="LSSM01000576">
    <property type="protein sequence ID" value="OMJ28477.1"/>
    <property type="molecule type" value="Genomic_DNA"/>
</dbReference>
<evidence type="ECO:0000313" key="1">
    <source>
        <dbReference type="EMBL" id="OMJ28477.1"/>
    </source>
</evidence>
<reference evidence="2" key="1">
    <citation type="submission" date="2017-01" db="EMBL/GenBank/DDBJ databases">
        <authorList>
            <person name="Wang Y."/>
            <person name="White M."/>
            <person name="Kvist S."/>
            <person name="Moncalvo J.-M."/>
        </authorList>
    </citation>
    <scope>NUCLEOTIDE SEQUENCE [LARGE SCALE GENOMIC DNA]</scope>
    <source>
        <strain evidence="2">ID-206-W2</strain>
    </source>
</reference>
<proteinExistence type="predicted"/>
<dbReference type="Proteomes" id="UP000187429">
    <property type="component" value="Unassembled WGS sequence"/>
</dbReference>
<evidence type="ECO:0000313" key="2">
    <source>
        <dbReference type="Proteomes" id="UP000187429"/>
    </source>
</evidence>
<protein>
    <submittedName>
        <fullName evidence="1">Uncharacterized protein</fullName>
    </submittedName>
</protein>
<organism evidence="1 2">
    <name type="scientific">Smittium culicis</name>
    <dbReference type="NCBI Taxonomy" id="133412"/>
    <lineage>
        <taxon>Eukaryota</taxon>
        <taxon>Fungi</taxon>
        <taxon>Fungi incertae sedis</taxon>
        <taxon>Zoopagomycota</taxon>
        <taxon>Kickxellomycotina</taxon>
        <taxon>Harpellomycetes</taxon>
        <taxon>Harpellales</taxon>
        <taxon>Legeriomycetaceae</taxon>
        <taxon>Smittium</taxon>
    </lineage>
</organism>
<name>A0A1R1YNI3_9FUNG</name>